<evidence type="ECO:0000313" key="3">
    <source>
        <dbReference type="Proteomes" id="UP001500353"/>
    </source>
</evidence>
<gene>
    <name evidence="2" type="ORF">GCM10023210_03780</name>
</gene>
<dbReference type="EMBL" id="BAABHX010000001">
    <property type="protein sequence ID" value="GAA5084203.1"/>
    <property type="molecule type" value="Genomic_DNA"/>
</dbReference>
<sequence length="141" mass="16297">MKKIDLIYFSLALLAAGFILFLLIYSPKNENKFIIADIRVDIVGEIKKKVAVREGLLTHAKISRQNKFDTLIFLGENIDSVNIGDNIIKHKNSPFLYILKKGDKIKKLKYVLIPKSIFNDENFPKEWKDSCKTVWKDVIID</sequence>
<feature type="transmembrane region" description="Helical" evidence="1">
    <location>
        <begin position="6"/>
        <end position="25"/>
    </location>
</feature>
<comment type="caution">
    <text evidence="2">The sequence shown here is derived from an EMBL/GenBank/DDBJ whole genome shotgun (WGS) entry which is preliminary data.</text>
</comment>
<name>A0ABP9LRU7_9FLAO</name>
<keyword evidence="3" id="KW-1185">Reference proteome</keyword>
<dbReference type="RefSeq" id="WP_345199944.1">
    <property type="nucleotide sequence ID" value="NZ_BAABHX010000001.1"/>
</dbReference>
<evidence type="ECO:0000256" key="1">
    <source>
        <dbReference type="SAM" id="Phobius"/>
    </source>
</evidence>
<keyword evidence="1" id="KW-1133">Transmembrane helix</keyword>
<accession>A0ABP9LRU7</accession>
<evidence type="ECO:0000313" key="2">
    <source>
        <dbReference type="EMBL" id="GAA5084203.1"/>
    </source>
</evidence>
<keyword evidence="1" id="KW-0472">Membrane</keyword>
<organism evidence="2 3">
    <name type="scientific">Chryseobacterium ginsengisoli</name>
    <dbReference type="NCBI Taxonomy" id="363853"/>
    <lineage>
        <taxon>Bacteria</taxon>
        <taxon>Pseudomonadati</taxon>
        <taxon>Bacteroidota</taxon>
        <taxon>Flavobacteriia</taxon>
        <taxon>Flavobacteriales</taxon>
        <taxon>Weeksellaceae</taxon>
        <taxon>Chryseobacterium group</taxon>
        <taxon>Chryseobacterium</taxon>
    </lineage>
</organism>
<protein>
    <submittedName>
        <fullName evidence="2">Uncharacterized protein</fullName>
    </submittedName>
</protein>
<reference evidence="3" key="1">
    <citation type="journal article" date="2019" name="Int. J. Syst. Evol. Microbiol.">
        <title>The Global Catalogue of Microorganisms (GCM) 10K type strain sequencing project: providing services to taxonomists for standard genome sequencing and annotation.</title>
        <authorList>
            <consortium name="The Broad Institute Genomics Platform"/>
            <consortium name="The Broad Institute Genome Sequencing Center for Infectious Disease"/>
            <person name="Wu L."/>
            <person name="Ma J."/>
        </authorList>
    </citation>
    <scope>NUCLEOTIDE SEQUENCE [LARGE SCALE GENOMIC DNA]</scope>
    <source>
        <strain evidence="3">JCM 18019</strain>
    </source>
</reference>
<keyword evidence="1" id="KW-0812">Transmembrane</keyword>
<proteinExistence type="predicted"/>
<dbReference type="Proteomes" id="UP001500353">
    <property type="component" value="Unassembled WGS sequence"/>
</dbReference>